<dbReference type="SUPFAM" id="SSF51445">
    <property type="entry name" value="(Trans)glycosidases"/>
    <property type="match status" value="1"/>
</dbReference>
<dbReference type="Pfam" id="PF00704">
    <property type="entry name" value="Glyco_hydro_18"/>
    <property type="match status" value="1"/>
</dbReference>
<feature type="domain" description="GH18" evidence="3">
    <location>
        <begin position="48"/>
        <end position="420"/>
    </location>
</feature>
<dbReference type="Gene3D" id="3.20.20.80">
    <property type="entry name" value="Glycosidases"/>
    <property type="match status" value="1"/>
</dbReference>
<dbReference type="SMART" id="SM00636">
    <property type="entry name" value="Glyco_18"/>
    <property type="match status" value="1"/>
</dbReference>
<sequence>MVKGLLLPCLILLIVSLESTLSVLQLNSSLRLSSSINKPSFVGSNKPYKIVCYYYAVEAWYRTSRGMFLPEDIDASKCTHIHYAYTVLNSETLLMEPSDKWAEIDNRFYERVIALKESNQGLKILLSIGGWSEQSDKFSTLISERLNRKAFIDHAVTFLLLHGFDGLDLAWFYPVCWNGDCRSQNVHSEDRENFGHFVRELKDAFDQSESRLLVTATVSGDPMIAKRSYDFTALSRLDYINVMTFDYVAHWNQMTGHQSPLFSQPGFPVDLNANSSLHLYMSRGIPSRKLVLGFPSFARSFTLVDSNDHGIGAAVKGPGDKGEFTLAEGLLAFYEICDRIQKKGWKLVRNSENELFYTYYNNQWASFDHPFSAALKAQFVKQLNLGGIMMWDIDRDDFHGNCFGIKFPLLTAINSILVHGKSVKMVPGLI</sequence>
<reference evidence="4" key="1">
    <citation type="submission" date="2016-11" db="EMBL/GenBank/DDBJ databases">
        <authorList>
            <person name="Jaros S."/>
            <person name="Januszkiewicz K."/>
            <person name="Wedrychowicz H."/>
        </authorList>
    </citation>
    <scope>NUCLEOTIDE SEQUENCE</scope>
</reference>
<dbReference type="FunFam" id="3.10.50.10:FF:000001">
    <property type="entry name" value="Chitinase 3-like 1"/>
    <property type="match status" value="1"/>
</dbReference>
<dbReference type="AlphaFoldDB" id="A0A2H4QGR3"/>
<organism evidence="4">
    <name type="scientific">Tetranychus cinnabarinus</name>
    <name type="common">Carmine spider mite</name>
    <name type="synonym">Acarus cinnabarinus</name>
    <dbReference type="NCBI Taxonomy" id="93129"/>
    <lineage>
        <taxon>Eukaryota</taxon>
        <taxon>Metazoa</taxon>
        <taxon>Ecdysozoa</taxon>
        <taxon>Arthropoda</taxon>
        <taxon>Chelicerata</taxon>
        <taxon>Arachnida</taxon>
        <taxon>Acari</taxon>
        <taxon>Acariformes</taxon>
        <taxon>Trombidiformes</taxon>
        <taxon>Prostigmata</taxon>
        <taxon>Eleutherengona</taxon>
        <taxon>Raphignathae</taxon>
        <taxon>Tetranychoidea</taxon>
        <taxon>Tetranychidae</taxon>
        <taxon>Tetranychus</taxon>
    </lineage>
</organism>
<dbReference type="GO" id="GO:0005576">
    <property type="term" value="C:extracellular region"/>
    <property type="evidence" value="ECO:0007669"/>
    <property type="project" value="TreeGrafter"/>
</dbReference>
<dbReference type="GO" id="GO:0008061">
    <property type="term" value="F:chitin binding"/>
    <property type="evidence" value="ECO:0007669"/>
    <property type="project" value="InterPro"/>
</dbReference>
<dbReference type="Gene3D" id="3.10.50.10">
    <property type="match status" value="1"/>
</dbReference>
<feature type="signal peptide" evidence="2">
    <location>
        <begin position="1"/>
        <end position="22"/>
    </location>
</feature>
<dbReference type="GO" id="GO:0006032">
    <property type="term" value="P:chitin catabolic process"/>
    <property type="evidence" value="ECO:0007669"/>
    <property type="project" value="TreeGrafter"/>
</dbReference>
<dbReference type="InterPro" id="IPR011583">
    <property type="entry name" value="Chitinase_II/V-like_cat"/>
</dbReference>
<dbReference type="GO" id="GO:0004568">
    <property type="term" value="F:chitinase activity"/>
    <property type="evidence" value="ECO:0007669"/>
    <property type="project" value="TreeGrafter"/>
</dbReference>
<dbReference type="SUPFAM" id="SSF54556">
    <property type="entry name" value="Chitinase insertion domain"/>
    <property type="match status" value="1"/>
</dbReference>
<dbReference type="InterPro" id="IPR001223">
    <property type="entry name" value="Glyco_hydro18_cat"/>
</dbReference>
<proteinExistence type="evidence at transcript level"/>
<keyword evidence="2" id="KW-0732">Signal</keyword>
<feature type="chain" id="PRO_5014113360" evidence="2">
    <location>
        <begin position="23"/>
        <end position="430"/>
    </location>
</feature>
<accession>A0A2H4QGR3</accession>
<evidence type="ECO:0000256" key="1">
    <source>
        <dbReference type="ARBA" id="ARBA00023157"/>
    </source>
</evidence>
<dbReference type="GO" id="GO:0005975">
    <property type="term" value="P:carbohydrate metabolic process"/>
    <property type="evidence" value="ECO:0007669"/>
    <property type="project" value="InterPro"/>
</dbReference>
<keyword evidence="1" id="KW-1015">Disulfide bond</keyword>
<dbReference type="PROSITE" id="PS51910">
    <property type="entry name" value="GH18_2"/>
    <property type="match status" value="1"/>
</dbReference>
<dbReference type="InterPro" id="IPR050314">
    <property type="entry name" value="Glycosyl_Hydrlase_18"/>
</dbReference>
<name>A0A2H4QGR3_TETCI</name>
<evidence type="ECO:0000313" key="4">
    <source>
        <dbReference type="EMBL" id="ATX68041.1"/>
    </source>
</evidence>
<dbReference type="PANTHER" id="PTHR11177">
    <property type="entry name" value="CHITINASE"/>
    <property type="match status" value="1"/>
</dbReference>
<protein>
    <submittedName>
        <fullName evidence="4">Chitinase 12</fullName>
    </submittedName>
</protein>
<evidence type="ECO:0000256" key="2">
    <source>
        <dbReference type="SAM" id="SignalP"/>
    </source>
</evidence>
<dbReference type="InterPro" id="IPR017853">
    <property type="entry name" value="GH"/>
</dbReference>
<dbReference type="PANTHER" id="PTHR11177:SF359">
    <property type="entry name" value="CHITINASE 10-RELATED"/>
    <property type="match status" value="1"/>
</dbReference>
<dbReference type="InterPro" id="IPR029070">
    <property type="entry name" value="Chitinase_insertion_sf"/>
</dbReference>
<dbReference type="EMBL" id="KY084266">
    <property type="protein sequence ID" value="ATX68041.1"/>
    <property type="molecule type" value="mRNA"/>
</dbReference>
<evidence type="ECO:0000259" key="3">
    <source>
        <dbReference type="PROSITE" id="PS51910"/>
    </source>
</evidence>